<accession>A0A8J8NIG2</accession>
<reference evidence="1" key="1">
    <citation type="submission" date="2019-06" db="EMBL/GenBank/DDBJ databases">
        <authorList>
            <person name="Zheng W."/>
        </authorList>
    </citation>
    <scope>NUCLEOTIDE SEQUENCE</scope>
    <source>
        <strain evidence="1">QDHG01</strain>
    </source>
</reference>
<sequence>MQKQPQSIPIYWPPSAPPPTHSYRLFGHSPPPSFKAPLYPLPLLSTDYPLPSPYPPPTAPGCLELKSYPPERRAECKSYYGDPRQCLVLYKHLKRRKMGFTGPVVSDFCNNVNGGKQGCTMSQVYRDKDQGRVEIAENGVIVRDQMQVTVLSIGISCHAITLSIIQQALNILNKLLQSQQEWVRLSEEPRLLLYNGPSAVRKWAEVQVIVKKSE</sequence>
<dbReference type="Proteomes" id="UP000785679">
    <property type="component" value="Unassembled WGS sequence"/>
</dbReference>
<dbReference type="EMBL" id="RRYP01015126">
    <property type="protein sequence ID" value="TNV75653.1"/>
    <property type="molecule type" value="Genomic_DNA"/>
</dbReference>
<proteinExistence type="predicted"/>
<name>A0A8J8NIG2_HALGN</name>
<protein>
    <submittedName>
        <fullName evidence="1">Uncharacterized protein</fullName>
    </submittedName>
</protein>
<evidence type="ECO:0000313" key="1">
    <source>
        <dbReference type="EMBL" id="TNV75653.1"/>
    </source>
</evidence>
<keyword evidence="2" id="KW-1185">Reference proteome</keyword>
<dbReference type="AlphaFoldDB" id="A0A8J8NIG2"/>
<organism evidence="1 2">
    <name type="scientific">Halteria grandinella</name>
    <dbReference type="NCBI Taxonomy" id="5974"/>
    <lineage>
        <taxon>Eukaryota</taxon>
        <taxon>Sar</taxon>
        <taxon>Alveolata</taxon>
        <taxon>Ciliophora</taxon>
        <taxon>Intramacronucleata</taxon>
        <taxon>Spirotrichea</taxon>
        <taxon>Stichotrichia</taxon>
        <taxon>Sporadotrichida</taxon>
        <taxon>Halteriidae</taxon>
        <taxon>Halteria</taxon>
    </lineage>
</organism>
<evidence type="ECO:0000313" key="2">
    <source>
        <dbReference type="Proteomes" id="UP000785679"/>
    </source>
</evidence>
<gene>
    <name evidence="1" type="ORF">FGO68_gene16646</name>
</gene>
<comment type="caution">
    <text evidence="1">The sequence shown here is derived from an EMBL/GenBank/DDBJ whole genome shotgun (WGS) entry which is preliminary data.</text>
</comment>